<dbReference type="GO" id="GO:0009244">
    <property type="term" value="P:lipopolysaccharide core region biosynthetic process"/>
    <property type="evidence" value="ECO:0007669"/>
    <property type="project" value="TreeGrafter"/>
</dbReference>
<dbReference type="PANTHER" id="PTHR30160">
    <property type="entry name" value="TETRAACYLDISACCHARIDE 4'-KINASE-RELATED"/>
    <property type="match status" value="1"/>
</dbReference>
<proteinExistence type="predicted"/>
<dbReference type="GO" id="GO:0005829">
    <property type="term" value="C:cytosol"/>
    <property type="evidence" value="ECO:0007669"/>
    <property type="project" value="TreeGrafter"/>
</dbReference>
<evidence type="ECO:0000256" key="2">
    <source>
        <dbReference type="ARBA" id="ARBA00022679"/>
    </source>
</evidence>
<dbReference type="SUPFAM" id="SSF53756">
    <property type="entry name" value="UDP-Glycosyltransferase/glycogen phosphorylase"/>
    <property type="match status" value="1"/>
</dbReference>
<dbReference type="CDD" id="cd03789">
    <property type="entry name" value="GT9_LPS_heptosyltransferase"/>
    <property type="match status" value="1"/>
</dbReference>
<dbReference type="InterPro" id="IPR002201">
    <property type="entry name" value="Glyco_trans_9"/>
</dbReference>
<evidence type="ECO:0000313" key="3">
    <source>
        <dbReference type="EMBL" id="TQD40103.1"/>
    </source>
</evidence>
<dbReference type="EMBL" id="VIAR01000002">
    <property type="protein sequence ID" value="TQD40103.1"/>
    <property type="molecule type" value="Genomic_DNA"/>
</dbReference>
<dbReference type="Proteomes" id="UP000317169">
    <property type="component" value="Unassembled WGS sequence"/>
</dbReference>
<dbReference type="RefSeq" id="WP_141420633.1">
    <property type="nucleotide sequence ID" value="NZ_VIAR01000002.1"/>
</dbReference>
<accession>A0A507ZUD9</accession>
<dbReference type="GO" id="GO:0008713">
    <property type="term" value="F:ADP-heptose-lipopolysaccharide heptosyltransferase activity"/>
    <property type="evidence" value="ECO:0007669"/>
    <property type="project" value="TreeGrafter"/>
</dbReference>
<sequence length="373" mass="42807">MTKLSKNSSNSSLRKDLNGKKFLVIQQKMIGDVLTSSMLCEAIKKEFPTAEVHYLVNQHTLPVLENNPFIDKKVVITTQIEKSVKRFYKFLLGIKNENYDVVIDVYGKIGSTLISYYSGAKIKIAYHKKHTSVFYSHTIERLATPENQASLAIENRLSLLKPLGINFQNLEPKIYLSTSEKENAKQFLEESGLNLSQPIVMISVLGSGPQKTYPPNYMAKLLDYLVNHWQEVQVLFNYIPKQREEALAIYSATTEKTQKHIYFEVFGKSLRQFLAITHFCKAVIGNEGGANNMAKALGIPTFSIFAPYLNKQNWFGKIEEDKHLAKHLSEFISFTEEDLSKSKRNPEAYYQAFKPEFLKKDLHRFIEKIKDEV</sequence>
<gene>
    <name evidence="3" type="ORF">FKR84_02600</name>
</gene>
<protein>
    <submittedName>
        <fullName evidence="3">Glycosyltransferase family 9 protein</fullName>
    </submittedName>
</protein>
<keyword evidence="4" id="KW-1185">Reference proteome</keyword>
<organism evidence="3 4">
    <name type="scientific">Haloflavibacter putidus</name>
    <dbReference type="NCBI Taxonomy" id="2576776"/>
    <lineage>
        <taxon>Bacteria</taxon>
        <taxon>Pseudomonadati</taxon>
        <taxon>Bacteroidota</taxon>
        <taxon>Flavobacteriia</taxon>
        <taxon>Flavobacteriales</taxon>
        <taxon>Flavobacteriaceae</taxon>
        <taxon>Haloflavibacter</taxon>
    </lineage>
</organism>
<name>A0A507ZUD9_9FLAO</name>
<comment type="caution">
    <text evidence="3">The sequence shown here is derived from an EMBL/GenBank/DDBJ whole genome shotgun (WGS) entry which is preliminary data.</text>
</comment>
<reference evidence="3 4" key="1">
    <citation type="submission" date="2019-06" db="EMBL/GenBank/DDBJ databases">
        <title>Flavibacter putida gen. nov., sp. nov., a novel marine bacterium of the family Flavobacteriaceae isolated from coastal seawater.</title>
        <authorList>
            <person name="Feng X."/>
        </authorList>
    </citation>
    <scope>NUCLEOTIDE SEQUENCE [LARGE SCALE GENOMIC DNA]</scope>
    <source>
        <strain evidence="3 4">PLHSN227</strain>
    </source>
</reference>
<keyword evidence="2 3" id="KW-0808">Transferase</keyword>
<keyword evidence="1" id="KW-0328">Glycosyltransferase</keyword>
<dbReference type="OrthoDB" id="9772349at2"/>
<dbReference type="Pfam" id="PF01075">
    <property type="entry name" value="Glyco_transf_9"/>
    <property type="match status" value="1"/>
</dbReference>
<evidence type="ECO:0000313" key="4">
    <source>
        <dbReference type="Proteomes" id="UP000317169"/>
    </source>
</evidence>
<dbReference type="PANTHER" id="PTHR30160:SF7">
    <property type="entry name" value="ADP-HEPTOSE--LPS HEPTOSYLTRANSFERASE 2"/>
    <property type="match status" value="1"/>
</dbReference>
<dbReference type="AlphaFoldDB" id="A0A507ZUD9"/>
<dbReference type="InterPro" id="IPR051199">
    <property type="entry name" value="LPS_LOS_Heptosyltrfase"/>
</dbReference>
<evidence type="ECO:0000256" key="1">
    <source>
        <dbReference type="ARBA" id="ARBA00022676"/>
    </source>
</evidence>
<dbReference type="Gene3D" id="3.40.50.2000">
    <property type="entry name" value="Glycogen Phosphorylase B"/>
    <property type="match status" value="2"/>
</dbReference>